<organism evidence="1 2">
    <name type="scientific">Eumeta variegata</name>
    <name type="common">Bagworm moth</name>
    <name type="synonym">Eumeta japonica</name>
    <dbReference type="NCBI Taxonomy" id="151549"/>
    <lineage>
        <taxon>Eukaryota</taxon>
        <taxon>Metazoa</taxon>
        <taxon>Ecdysozoa</taxon>
        <taxon>Arthropoda</taxon>
        <taxon>Hexapoda</taxon>
        <taxon>Insecta</taxon>
        <taxon>Pterygota</taxon>
        <taxon>Neoptera</taxon>
        <taxon>Endopterygota</taxon>
        <taxon>Lepidoptera</taxon>
        <taxon>Glossata</taxon>
        <taxon>Ditrysia</taxon>
        <taxon>Tineoidea</taxon>
        <taxon>Psychidae</taxon>
        <taxon>Oiketicinae</taxon>
        <taxon>Eumeta</taxon>
    </lineage>
</organism>
<evidence type="ECO:0000313" key="1">
    <source>
        <dbReference type="EMBL" id="GBP88270.1"/>
    </source>
</evidence>
<gene>
    <name evidence="1" type="ORF">EVAR_82730_1</name>
</gene>
<keyword evidence="2" id="KW-1185">Reference proteome</keyword>
<evidence type="ECO:0000313" key="2">
    <source>
        <dbReference type="Proteomes" id="UP000299102"/>
    </source>
</evidence>
<sequence length="138" mass="16111">MCVCVGERDRERKREHIPQSYYTTISVRMAKILHIRQHFEQIRIDFEESPASVSDQQRFAILRDGFIQGIEMHRQLLRFLLPFYDESASLATVCNCMNPFKRGRTNLIYDLREGGPSMATIKDNIGTVRLTTSRLTKE</sequence>
<dbReference type="Proteomes" id="UP000299102">
    <property type="component" value="Unassembled WGS sequence"/>
</dbReference>
<dbReference type="EMBL" id="BGZK01001918">
    <property type="protein sequence ID" value="GBP88270.1"/>
    <property type="molecule type" value="Genomic_DNA"/>
</dbReference>
<name>A0A4C1ZK64_EUMVA</name>
<proteinExistence type="predicted"/>
<protein>
    <submittedName>
        <fullName evidence="1">Uncharacterized protein</fullName>
    </submittedName>
</protein>
<accession>A0A4C1ZK64</accession>
<dbReference type="OrthoDB" id="10017160at2759"/>
<reference evidence="1 2" key="1">
    <citation type="journal article" date="2019" name="Commun. Biol.">
        <title>The bagworm genome reveals a unique fibroin gene that provides high tensile strength.</title>
        <authorList>
            <person name="Kono N."/>
            <person name="Nakamura H."/>
            <person name="Ohtoshi R."/>
            <person name="Tomita M."/>
            <person name="Numata K."/>
            <person name="Arakawa K."/>
        </authorList>
    </citation>
    <scope>NUCLEOTIDE SEQUENCE [LARGE SCALE GENOMIC DNA]</scope>
</reference>
<dbReference type="AlphaFoldDB" id="A0A4C1ZK64"/>
<comment type="caution">
    <text evidence="1">The sequence shown here is derived from an EMBL/GenBank/DDBJ whole genome shotgun (WGS) entry which is preliminary data.</text>
</comment>